<dbReference type="InterPro" id="IPR001940">
    <property type="entry name" value="Peptidase_S1C"/>
</dbReference>
<dbReference type="SMART" id="SM00228">
    <property type="entry name" value="PDZ"/>
    <property type="match status" value="1"/>
</dbReference>
<evidence type="ECO:0000259" key="3">
    <source>
        <dbReference type="PROSITE" id="PS50106"/>
    </source>
</evidence>
<name>A0A1I3ZEV2_9HYPH</name>
<gene>
    <name evidence="4" type="ORF">SAMN04488498_106120</name>
</gene>
<dbReference type="PROSITE" id="PS50106">
    <property type="entry name" value="PDZ"/>
    <property type="match status" value="1"/>
</dbReference>
<dbReference type="GO" id="GO:0004252">
    <property type="term" value="F:serine-type endopeptidase activity"/>
    <property type="evidence" value="ECO:0007669"/>
    <property type="project" value="InterPro"/>
</dbReference>
<evidence type="ECO:0000313" key="5">
    <source>
        <dbReference type="Proteomes" id="UP000323300"/>
    </source>
</evidence>
<dbReference type="GO" id="GO:0006508">
    <property type="term" value="P:proteolysis"/>
    <property type="evidence" value="ECO:0007669"/>
    <property type="project" value="UniProtKB-KW"/>
</dbReference>
<dbReference type="Pfam" id="PF13180">
    <property type="entry name" value="PDZ_2"/>
    <property type="match status" value="1"/>
</dbReference>
<evidence type="ECO:0000313" key="4">
    <source>
        <dbReference type="EMBL" id="SFK42553.1"/>
    </source>
</evidence>
<dbReference type="OrthoDB" id="9792183at2"/>
<keyword evidence="2" id="KW-0378">Hydrolase</keyword>
<accession>A0A1I3ZEV2</accession>
<dbReference type="RefSeq" id="WP_149760480.1">
    <property type="nucleotide sequence ID" value="NZ_BSPE01000031.1"/>
</dbReference>
<reference evidence="4 5" key="1">
    <citation type="submission" date="2016-10" db="EMBL/GenBank/DDBJ databases">
        <authorList>
            <person name="Varghese N."/>
            <person name="Submissions S."/>
        </authorList>
    </citation>
    <scope>NUCLEOTIDE SEQUENCE [LARGE SCALE GENOMIC DNA]</scope>
    <source>
        <strain evidence="4 5">DSM 21822</strain>
    </source>
</reference>
<dbReference type="EMBL" id="FOSL01000006">
    <property type="protein sequence ID" value="SFK42553.1"/>
    <property type="molecule type" value="Genomic_DNA"/>
</dbReference>
<dbReference type="InterPro" id="IPR036034">
    <property type="entry name" value="PDZ_sf"/>
</dbReference>
<evidence type="ECO:0000256" key="2">
    <source>
        <dbReference type="ARBA" id="ARBA00022801"/>
    </source>
</evidence>
<dbReference type="SUPFAM" id="SSF50156">
    <property type="entry name" value="PDZ domain-like"/>
    <property type="match status" value="1"/>
</dbReference>
<evidence type="ECO:0000256" key="1">
    <source>
        <dbReference type="ARBA" id="ARBA00022670"/>
    </source>
</evidence>
<dbReference type="PANTHER" id="PTHR43343">
    <property type="entry name" value="PEPTIDASE S12"/>
    <property type="match status" value="1"/>
</dbReference>
<dbReference type="PRINTS" id="PR00834">
    <property type="entry name" value="PROTEASES2C"/>
</dbReference>
<dbReference type="InterPro" id="IPR009003">
    <property type="entry name" value="Peptidase_S1_PA"/>
</dbReference>
<dbReference type="AlphaFoldDB" id="A0A1I3ZEV2"/>
<dbReference type="InterPro" id="IPR051201">
    <property type="entry name" value="Chloro_Bact_Ser_Proteases"/>
</dbReference>
<dbReference type="Gene3D" id="2.30.42.10">
    <property type="match status" value="1"/>
</dbReference>
<dbReference type="Gene3D" id="2.40.10.120">
    <property type="match status" value="1"/>
</dbReference>
<keyword evidence="1 4" id="KW-0645">Protease</keyword>
<dbReference type="Proteomes" id="UP000323300">
    <property type="component" value="Unassembled WGS sequence"/>
</dbReference>
<protein>
    <submittedName>
        <fullName evidence="4">Serine protease, S1-C subfamily, contains C-terminal PDZ domain</fullName>
    </submittedName>
</protein>
<dbReference type="PANTHER" id="PTHR43343:SF3">
    <property type="entry name" value="PROTEASE DO-LIKE 8, CHLOROPLASTIC"/>
    <property type="match status" value="1"/>
</dbReference>
<keyword evidence="5" id="KW-1185">Reference proteome</keyword>
<sequence length="290" mass="29724">MPNVSLADFSREIAGLVAATAPAIAAVHARRHHASSAVHWRDGLFVAASETIETEDGITLTLPSGDTAPAEFVGRDPTTGIAILKSEAPAGAPALKSADPVEAGNLVIAVGRGDGSVLAGYGIVSEAGPAWRSMRGGLIDRRIRLSASLDGRAEGGAAIDARGGFVGLVLFGPRRRALVIPSETVERVAATLAEKGHMPRGYLGAGLHPVHQAGAHGAMVMNLEEGGPAQKAGLLLGDIVTSWDGEDIEGVRDVIRRLGPDSVGKTVALGLLRGGGPHRVEVTIGARPRS</sequence>
<proteinExistence type="predicted"/>
<dbReference type="SUPFAM" id="SSF50494">
    <property type="entry name" value="Trypsin-like serine proteases"/>
    <property type="match status" value="1"/>
</dbReference>
<organism evidence="4 5">
    <name type="scientific">Neomesorhizobium albiziae</name>
    <dbReference type="NCBI Taxonomy" id="335020"/>
    <lineage>
        <taxon>Bacteria</taxon>
        <taxon>Pseudomonadati</taxon>
        <taxon>Pseudomonadota</taxon>
        <taxon>Alphaproteobacteria</taxon>
        <taxon>Hyphomicrobiales</taxon>
        <taxon>Phyllobacteriaceae</taxon>
        <taxon>Neomesorhizobium</taxon>
    </lineage>
</organism>
<dbReference type="Pfam" id="PF13365">
    <property type="entry name" value="Trypsin_2"/>
    <property type="match status" value="1"/>
</dbReference>
<dbReference type="InterPro" id="IPR001478">
    <property type="entry name" value="PDZ"/>
</dbReference>
<feature type="domain" description="PDZ" evidence="3">
    <location>
        <begin position="187"/>
        <end position="251"/>
    </location>
</feature>